<feature type="region of interest" description="Disordered" evidence="1">
    <location>
        <begin position="1"/>
        <end position="21"/>
    </location>
</feature>
<dbReference type="InParanoid" id="A0A0C2WG44"/>
<dbReference type="AlphaFoldDB" id="A0A0C2WG44"/>
<reference evidence="2 3" key="1">
    <citation type="submission" date="2014-04" db="EMBL/GenBank/DDBJ databases">
        <title>Evolutionary Origins and Diversification of the Mycorrhizal Mutualists.</title>
        <authorList>
            <consortium name="DOE Joint Genome Institute"/>
            <consortium name="Mycorrhizal Genomics Consortium"/>
            <person name="Kohler A."/>
            <person name="Kuo A."/>
            <person name="Nagy L.G."/>
            <person name="Floudas D."/>
            <person name="Copeland A."/>
            <person name="Barry K.W."/>
            <person name="Cichocki N."/>
            <person name="Veneault-Fourrey C."/>
            <person name="LaButti K."/>
            <person name="Lindquist E.A."/>
            <person name="Lipzen A."/>
            <person name="Lundell T."/>
            <person name="Morin E."/>
            <person name="Murat C."/>
            <person name="Riley R."/>
            <person name="Ohm R."/>
            <person name="Sun H."/>
            <person name="Tunlid A."/>
            <person name="Henrissat B."/>
            <person name="Grigoriev I.V."/>
            <person name="Hibbett D.S."/>
            <person name="Martin F."/>
        </authorList>
    </citation>
    <scope>NUCLEOTIDE SEQUENCE [LARGE SCALE GENOMIC DNA]</scope>
    <source>
        <strain evidence="2 3">Koide BX008</strain>
    </source>
</reference>
<evidence type="ECO:0000313" key="2">
    <source>
        <dbReference type="EMBL" id="KIL55571.1"/>
    </source>
</evidence>
<feature type="compositionally biased region" description="Low complexity" evidence="1">
    <location>
        <begin position="1"/>
        <end position="15"/>
    </location>
</feature>
<dbReference type="Proteomes" id="UP000054549">
    <property type="component" value="Unassembled WGS sequence"/>
</dbReference>
<evidence type="ECO:0000313" key="3">
    <source>
        <dbReference type="Proteomes" id="UP000054549"/>
    </source>
</evidence>
<accession>A0A0C2WG44</accession>
<proteinExistence type="predicted"/>
<dbReference type="EMBL" id="KN818498">
    <property type="protein sequence ID" value="KIL55571.1"/>
    <property type="molecule type" value="Genomic_DNA"/>
</dbReference>
<gene>
    <name evidence="2" type="ORF">M378DRAFT_17818</name>
</gene>
<dbReference type="HOGENOM" id="CLU_1767594_0_0_1"/>
<protein>
    <submittedName>
        <fullName evidence="2">Uncharacterized protein</fullName>
    </submittedName>
</protein>
<keyword evidence="3" id="KW-1185">Reference proteome</keyword>
<evidence type="ECO:0000256" key="1">
    <source>
        <dbReference type="SAM" id="MobiDB-lite"/>
    </source>
</evidence>
<organism evidence="2 3">
    <name type="scientific">Amanita muscaria (strain Koide BX008)</name>
    <dbReference type="NCBI Taxonomy" id="946122"/>
    <lineage>
        <taxon>Eukaryota</taxon>
        <taxon>Fungi</taxon>
        <taxon>Dikarya</taxon>
        <taxon>Basidiomycota</taxon>
        <taxon>Agaricomycotina</taxon>
        <taxon>Agaricomycetes</taxon>
        <taxon>Agaricomycetidae</taxon>
        <taxon>Agaricales</taxon>
        <taxon>Pluteineae</taxon>
        <taxon>Amanitaceae</taxon>
        <taxon>Amanita</taxon>
    </lineage>
</organism>
<name>A0A0C2WG44_AMAMK</name>
<sequence length="147" mass="16485">MSDSESGSSSSSEDSIVPARISPRAQQLVSDLKDVDGGVSNSDLTARLSMYHSVARWIPVGINPFIKAKDILSIGIWFRIGPTTGTHLKRGRLQHQKKENVEFELKCFDRIIELIPDGLKILEEIAEAKDGLRLFIEFWIYALKCIL</sequence>